<evidence type="ECO:0000256" key="1">
    <source>
        <dbReference type="ARBA" id="ARBA00010605"/>
    </source>
</evidence>
<evidence type="ECO:0000256" key="2">
    <source>
        <dbReference type="ARBA" id="ARBA00022730"/>
    </source>
</evidence>
<dbReference type="InterPro" id="IPR009027">
    <property type="entry name" value="Ribosomal_bL9/RNase_H1_N"/>
</dbReference>
<keyword evidence="5 7" id="KW-0687">Ribonucleoprotein</keyword>
<evidence type="ECO:0000259" key="9">
    <source>
        <dbReference type="PROSITE" id="PS00651"/>
    </source>
</evidence>
<dbReference type="EMBL" id="BMJQ01000008">
    <property type="protein sequence ID" value="GGF25100.1"/>
    <property type="molecule type" value="Genomic_DNA"/>
</dbReference>
<sequence length="185" mass="19935">MVDVILLERVEKLGHLGQIVKVRPGYARNFLLPQKKALRATKENLAYFETQRAVLEANNLRLKAEAEEVAAKMGDLSVVVIRQAGETGQLYGSVSARDVADGIGELGYKVERSQVSLDHPIKTLGVHKVKITLHPEVSLIVQVNVAQSADEAAAQAKGLTAADLEAAREAQEAEAETVAEETAEA</sequence>
<dbReference type="Pfam" id="PF01281">
    <property type="entry name" value="Ribosomal_L9_N"/>
    <property type="match status" value="1"/>
</dbReference>
<keyword evidence="11" id="KW-1185">Reference proteome</keyword>
<dbReference type="InterPro" id="IPR036935">
    <property type="entry name" value="Ribosomal_bL9_N_sf"/>
</dbReference>
<dbReference type="GO" id="GO:1990904">
    <property type="term" value="C:ribonucleoprotein complex"/>
    <property type="evidence" value="ECO:0007669"/>
    <property type="project" value="UniProtKB-KW"/>
</dbReference>
<dbReference type="GO" id="GO:0019843">
    <property type="term" value="F:rRNA binding"/>
    <property type="evidence" value="ECO:0007669"/>
    <property type="project" value="UniProtKB-UniRule"/>
</dbReference>
<dbReference type="Gene3D" id="3.10.430.100">
    <property type="entry name" value="Ribosomal protein L9, C-terminal domain"/>
    <property type="match status" value="1"/>
</dbReference>
<evidence type="ECO:0000256" key="5">
    <source>
        <dbReference type="ARBA" id="ARBA00023274"/>
    </source>
</evidence>
<evidence type="ECO:0000256" key="7">
    <source>
        <dbReference type="HAMAP-Rule" id="MF_00503"/>
    </source>
</evidence>
<evidence type="ECO:0000256" key="3">
    <source>
        <dbReference type="ARBA" id="ARBA00022884"/>
    </source>
</evidence>
<keyword evidence="2 7" id="KW-0699">rRNA-binding</keyword>
<protein>
    <recommendedName>
        <fullName evidence="6 7">Large ribosomal subunit protein bL9</fullName>
    </recommendedName>
</protein>
<comment type="similarity">
    <text evidence="1 7">Belongs to the bacterial ribosomal protein bL9 family.</text>
</comment>
<dbReference type="InterPro" id="IPR020594">
    <property type="entry name" value="Ribosomal_bL9_bac/chp"/>
</dbReference>
<dbReference type="PANTHER" id="PTHR21368">
    <property type="entry name" value="50S RIBOSOMAL PROTEIN L9"/>
    <property type="match status" value="1"/>
</dbReference>
<gene>
    <name evidence="7 10" type="primary">rplI</name>
    <name evidence="10" type="ORF">GCM10011611_33940</name>
</gene>
<evidence type="ECO:0000313" key="10">
    <source>
        <dbReference type="EMBL" id="GGF25100.1"/>
    </source>
</evidence>
<dbReference type="Pfam" id="PF03948">
    <property type="entry name" value="Ribosomal_L9_C"/>
    <property type="match status" value="1"/>
</dbReference>
<name>A0A8J2YVT9_9PROT</name>
<dbReference type="GO" id="GO:0006412">
    <property type="term" value="P:translation"/>
    <property type="evidence" value="ECO:0007669"/>
    <property type="project" value="UniProtKB-UniRule"/>
</dbReference>
<evidence type="ECO:0000256" key="4">
    <source>
        <dbReference type="ARBA" id="ARBA00022980"/>
    </source>
</evidence>
<reference evidence="10" key="1">
    <citation type="journal article" date="2014" name="Int. J. Syst. Evol. Microbiol.">
        <title>Complete genome sequence of Corynebacterium casei LMG S-19264T (=DSM 44701T), isolated from a smear-ripened cheese.</title>
        <authorList>
            <consortium name="US DOE Joint Genome Institute (JGI-PGF)"/>
            <person name="Walter F."/>
            <person name="Albersmeier A."/>
            <person name="Kalinowski J."/>
            <person name="Ruckert C."/>
        </authorList>
    </citation>
    <scope>NUCLEOTIDE SEQUENCE</scope>
    <source>
        <strain evidence="10">CGMCC 1.15725</strain>
    </source>
</reference>
<keyword evidence="4 7" id="KW-0689">Ribosomal protein</keyword>
<dbReference type="InterPro" id="IPR020070">
    <property type="entry name" value="Ribosomal_bL9_N"/>
</dbReference>
<dbReference type="PROSITE" id="PS00651">
    <property type="entry name" value="RIBOSOMAL_L9"/>
    <property type="match status" value="1"/>
</dbReference>
<comment type="function">
    <text evidence="7">Binds to the 23S rRNA.</text>
</comment>
<evidence type="ECO:0000256" key="8">
    <source>
        <dbReference type="SAM" id="MobiDB-lite"/>
    </source>
</evidence>
<dbReference type="SUPFAM" id="SSF55658">
    <property type="entry name" value="L9 N-domain-like"/>
    <property type="match status" value="1"/>
</dbReference>
<dbReference type="InterPro" id="IPR000244">
    <property type="entry name" value="Ribosomal_bL9"/>
</dbReference>
<feature type="compositionally biased region" description="Acidic residues" evidence="8">
    <location>
        <begin position="172"/>
        <end position="185"/>
    </location>
</feature>
<dbReference type="Gene3D" id="3.40.5.10">
    <property type="entry name" value="Ribosomal protein L9, N-terminal domain"/>
    <property type="match status" value="1"/>
</dbReference>
<dbReference type="GO" id="GO:0005840">
    <property type="term" value="C:ribosome"/>
    <property type="evidence" value="ECO:0007669"/>
    <property type="project" value="UniProtKB-KW"/>
</dbReference>
<accession>A0A8J2YVT9</accession>
<organism evidence="10 11">
    <name type="scientific">Aliidongia dinghuensis</name>
    <dbReference type="NCBI Taxonomy" id="1867774"/>
    <lineage>
        <taxon>Bacteria</taxon>
        <taxon>Pseudomonadati</taxon>
        <taxon>Pseudomonadota</taxon>
        <taxon>Alphaproteobacteria</taxon>
        <taxon>Rhodospirillales</taxon>
        <taxon>Dongiaceae</taxon>
        <taxon>Aliidongia</taxon>
    </lineage>
</organism>
<comment type="caution">
    <text evidence="10">The sequence shown here is derived from an EMBL/GenBank/DDBJ whole genome shotgun (WGS) entry which is preliminary data.</text>
</comment>
<dbReference type="RefSeq" id="WP_189047854.1">
    <property type="nucleotide sequence ID" value="NZ_BMJQ01000008.1"/>
</dbReference>
<feature type="domain" description="Ribosomal protein L9" evidence="9">
    <location>
        <begin position="14"/>
        <end position="41"/>
    </location>
</feature>
<keyword evidence="3 7" id="KW-0694">RNA-binding</keyword>
<dbReference type="GO" id="GO:0003735">
    <property type="term" value="F:structural constituent of ribosome"/>
    <property type="evidence" value="ECO:0007669"/>
    <property type="project" value="InterPro"/>
</dbReference>
<evidence type="ECO:0000256" key="6">
    <source>
        <dbReference type="ARBA" id="ARBA00035292"/>
    </source>
</evidence>
<feature type="region of interest" description="Disordered" evidence="8">
    <location>
        <begin position="165"/>
        <end position="185"/>
    </location>
</feature>
<dbReference type="InterPro" id="IPR036791">
    <property type="entry name" value="Ribosomal_bL9_C_sf"/>
</dbReference>
<reference evidence="10" key="2">
    <citation type="submission" date="2020-09" db="EMBL/GenBank/DDBJ databases">
        <authorList>
            <person name="Sun Q."/>
            <person name="Zhou Y."/>
        </authorList>
    </citation>
    <scope>NUCLEOTIDE SEQUENCE</scope>
    <source>
        <strain evidence="10">CGMCC 1.15725</strain>
    </source>
</reference>
<dbReference type="InterPro" id="IPR020069">
    <property type="entry name" value="Ribosomal_bL9_C"/>
</dbReference>
<dbReference type="Proteomes" id="UP000646365">
    <property type="component" value="Unassembled WGS sequence"/>
</dbReference>
<dbReference type="AlphaFoldDB" id="A0A8J2YVT9"/>
<proteinExistence type="inferred from homology"/>
<dbReference type="SUPFAM" id="SSF55653">
    <property type="entry name" value="Ribosomal protein L9 C-domain"/>
    <property type="match status" value="1"/>
</dbReference>
<dbReference type="HAMAP" id="MF_00503">
    <property type="entry name" value="Ribosomal_bL9"/>
    <property type="match status" value="1"/>
</dbReference>
<dbReference type="NCBIfam" id="TIGR00158">
    <property type="entry name" value="L9"/>
    <property type="match status" value="1"/>
</dbReference>
<evidence type="ECO:0000313" key="11">
    <source>
        <dbReference type="Proteomes" id="UP000646365"/>
    </source>
</evidence>